<name>A0AC34GH72_9BILA</name>
<protein>
    <submittedName>
        <fullName evidence="2">Uncharacterized protein</fullName>
    </submittedName>
</protein>
<organism evidence="1 2">
    <name type="scientific">Panagrolaimus sp. ES5</name>
    <dbReference type="NCBI Taxonomy" id="591445"/>
    <lineage>
        <taxon>Eukaryota</taxon>
        <taxon>Metazoa</taxon>
        <taxon>Ecdysozoa</taxon>
        <taxon>Nematoda</taxon>
        <taxon>Chromadorea</taxon>
        <taxon>Rhabditida</taxon>
        <taxon>Tylenchina</taxon>
        <taxon>Panagrolaimomorpha</taxon>
        <taxon>Panagrolaimoidea</taxon>
        <taxon>Panagrolaimidae</taxon>
        <taxon>Panagrolaimus</taxon>
    </lineage>
</organism>
<sequence>MKVNKTLDWFEAKPKEERESILKEAMATAHTLEKDAAEDEKALGDAIWKRLLQQKEIDDKKAALKSRKDEDALNKVRPHGGIWKNSEQMNNILATLNATKKRGC</sequence>
<proteinExistence type="predicted"/>
<evidence type="ECO:0000313" key="2">
    <source>
        <dbReference type="WBParaSite" id="ES5_v2.g28932.t1"/>
    </source>
</evidence>
<dbReference type="WBParaSite" id="ES5_v2.g28932.t1">
    <property type="protein sequence ID" value="ES5_v2.g28932.t1"/>
    <property type="gene ID" value="ES5_v2.g28932"/>
</dbReference>
<evidence type="ECO:0000313" key="1">
    <source>
        <dbReference type="Proteomes" id="UP000887579"/>
    </source>
</evidence>
<reference evidence="2" key="1">
    <citation type="submission" date="2022-11" db="UniProtKB">
        <authorList>
            <consortium name="WormBaseParasite"/>
        </authorList>
    </citation>
    <scope>IDENTIFICATION</scope>
</reference>
<dbReference type="Proteomes" id="UP000887579">
    <property type="component" value="Unplaced"/>
</dbReference>
<accession>A0AC34GH72</accession>